<organism evidence="1 2">
    <name type="scientific">Rhodobacter viridis</name>
    <dbReference type="NCBI Taxonomy" id="1054202"/>
    <lineage>
        <taxon>Bacteria</taxon>
        <taxon>Pseudomonadati</taxon>
        <taxon>Pseudomonadota</taxon>
        <taxon>Alphaproteobacteria</taxon>
        <taxon>Rhodobacterales</taxon>
        <taxon>Rhodobacter group</taxon>
        <taxon>Rhodobacter</taxon>
    </lineage>
</organism>
<proteinExistence type="predicted"/>
<name>A0A318U3Z1_9RHOB</name>
<evidence type="ECO:0000313" key="1">
    <source>
        <dbReference type="EMBL" id="PYF11808.1"/>
    </source>
</evidence>
<dbReference type="Proteomes" id="UP000247727">
    <property type="component" value="Unassembled WGS sequence"/>
</dbReference>
<evidence type="ECO:0008006" key="3">
    <source>
        <dbReference type="Google" id="ProtNLM"/>
    </source>
</evidence>
<dbReference type="SUPFAM" id="SSF52540">
    <property type="entry name" value="P-loop containing nucleoside triphosphate hydrolases"/>
    <property type="match status" value="1"/>
</dbReference>
<dbReference type="RefSeq" id="WP_110804414.1">
    <property type="nucleotide sequence ID" value="NZ_QJTK01000002.1"/>
</dbReference>
<dbReference type="OrthoDB" id="547419at2"/>
<dbReference type="InterPro" id="IPR027417">
    <property type="entry name" value="P-loop_NTPase"/>
</dbReference>
<dbReference type="EMBL" id="QJTK01000002">
    <property type="protein sequence ID" value="PYF11808.1"/>
    <property type="molecule type" value="Genomic_DNA"/>
</dbReference>
<sequence length="227" mass="25175">MTETRKGTLWLHVGTHKTGTTSIQRALQLSADRLRQANVATHPEKNAWALANTFLRPEVRSTPRLSGGHPLPDLAQLEGVHAEIAAARGTAPDMVISSEEFCLLRTPLEAFALKTALGAGFDRIVPLIALRKLEDWRASRANQLRKTGNWEAQKALPDEQSTDGAWYYDIAALLRFWQGIGTPVVLDYDRICAEEGDVLPAFARIIGQPGLFDGLDIRLNTRKRDLE</sequence>
<comment type="caution">
    <text evidence="1">The sequence shown here is derived from an EMBL/GenBank/DDBJ whole genome shotgun (WGS) entry which is preliminary data.</text>
</comment>
<keyword evidence="2" id="KW-1185">Reference proteome</keyword>
<evidence type="ECO:0000313" key="2">
    <source>
        <dbReference type="Proteomes" id="UP000247727"/>
    </source>
</evidence>
<protein>
    <recommendedName>
        <fullName evidence="3">Sulfotransferase family protein</fullName>
    </recommendedName>
</protein>
<accession>A0A318U3Z1</accession>
<dbReference type="AlphaFoldDB" id="A0A318U3Z1"/>
<reference evidence="1 2" key="1">
    <citation type="submission" date="2018-06" db="EMBL/GenBank/DDBJ databases">
        <title>Genomic Encyclopedia of Type Strains, Phase III (KMG-III): the genomes of soil and plant-associated and newly described type strains.</title>
        <authorList>
            <person name="Whitman W."/>
        </authorList>
    </citation>
    <scope>NUCLEOTIDE SEQUENCE [LARGE SCALE GENOMIC DNA]</scope>
    <source>
        <strain evidence="1 2">JA737</strain>
    </source>
</reference>
<gene>
    <name evidence="1" type="ORF">C8J30_102118</name>
</gene>